<evidence type="ECO:0000313" key="2">
    <source>
        <dbReference type="Proteomes" id="UP000249645"/>
    </source>
</evidence>
<protein>
    <submittedName>
        <fullName evidence="1">Uncharacterized protein</fullName>
    </submittedName>
</protein>
<gene>
    <name evidence="1" type="ORF">DI598_14405</name>
</gene>
<dbReference type="AlphaFoldDB" id="A0A2W5GMQ3"/>
<accession>A0A2W5GMQ3</accession>
<reference evidence="1 2" key="1">
    <citation type="submission" date="2017-11" db="EMBL/GenBank/DDBJ databases">
        <title>Infants hospitalized years apart are colonized by the same room-sourced microbial strains.</title>
        <authorList>
            <person name="Brooks B."/>
            <person name="Olm M.R."/>
            <person name="Firek B.A."/>
            <person name="Baker R."/>
            <person name="Thomas B.C."/>
            <person name="Morowitz M.J."/>
            <person name="Banfield J.F."/>
        </authorList>
    </citation>
    <scope>NUCLEOTIDE SEQUENCE [LARGE SCALE GENOMIC DNA]</scope>
    <source>
        <strain evidence="1">S2_009_000_R2_76</strain>
    </source>
</reference>
<sequence length="116" mass="13050">MSVHSGAQSSTGPNTSTIGAANQIDCFVEYFYENICALKGYDDVFDLALHNSKLPNGHKLAPKFVDIEMPVQLVLDNKTVFVSSNQNHFPMWDNKYDYLFAQEITPPPPKRNNEIV</sequence>
<proteinExistence type="predicted"/>
<organism evidence="1 2">
    <name type="scientific">Pseudopedobacter saltans</name>
    <dbReference type="NCBI Taxonomy" id="151895"/>
    <lineage>
        <taxon>Bacteria</taxon>
        <taxon>Pseudomonadati</taxon>
        <taxon>Bacteroidota</taxon>
        <taxon>Sphingobacteriia</taxon>
        <taxon>Sphingobacteriales</taxon>
        <taxon>Sphingobacteriaceae</taxon>
        <taxon>Pseudopedobacter</taxon>
    </lineage>
</organism>
<comment type="caution">
    <text evidence="1">The sequence shown here is derived from an EMBL/GenBank/DDBJ whole genome shotgun (WGS) entry which is preliminary data.</text>
</comment>
<name>A0A2W5GMQ3_9SPHI</name>
<dbReference type="EMBL" id="QFOI01000311">
    <property type="protein sequence ID" value="PZP44502.1"/>
    <property type="molecule type" value="Genomic_DNA"/>
</dbReference>
<dbReference type="Proteomes" id="UP000249645">
    <property type="component" value="Unassembled WGS sequence"/>
</dbReference>
<evidence type="ECO:0000313" key="1">
    <source>
        <dbReference type="EMBL" id="PZP44502.1"/>
    </source>
</evidence>